<reference evidence="5" key="3">
    <citation type="submission" date="2023-06" db="EMBL/GenBank/DDBJ databases">
        <title>Pangenomics reveal diversification of enzyme families and niche specialization in globally abundant SAR202 bacteria.</title>
        <authorList>
            <person name="Saw J.H.W."/>
        </authorList>
    </citation>
    <scope>NUCLEOTIDE SEQUENCE [LARGE SCALE GENOMIC DNA]</scope>
    <source>
        <strain evidence="5">JH1073</strain>
    </source>
</reference>
<proteinExistence type="predicted"/>
<dbReference type="AlphaFoldDB" id="A0AAJ5ZE97"/>
<feature type="chain" id="PRO_5042618419" description="DUF6810 domain-containing protein" evidence="1">
    <location>
        <begin position="26"/>
        <end position="187"/>
    </location>
</feature>
<sequence>MSKRFLIRILSLAALSTVGSLLMMGCGSGSSNSETEASFQRISDFERLLTIADVESTGWKETKTYDVEGLENAEAAQVGFWKHPIVGPLDFEIRVYSDHQTAVDDGTPFAEESSGEDAALNATTAMWDDGVRDRRLMVGQGGGTQTAKFGDFVILGNLVILCQGRNSEQALEQCEPFVNQIMGEDSE</sequence>
<organism evidence="4 5">
    <name type="scientific">Candidatus Lucifugimonas marina</name>
    <dbReference type="NCBI Taxonomy" id="3038979"/>
    <lineage>
        <taxon>Bacteria</taxon>
        <taxon>Bacillati</taxon>
        <taxon>Chloroflexota</taxon>
        <taxon>Dehalococcoidia</taxon>
        <taxon>SAR202 cluster</taxon>
        <taxon>Candidatus Lucifugimonadales</taxon>
        <taxon>Candidatus Lucifugimonadaceae</taxon>
        <taxon>Candidatus Lucifugimonas</taxon>
    </lineage>
</organism>
<feature type="signal peptide" evidence="1">
    <location>
        <begin position="1"/>
        <end position="25"/>
    </location>
</feature>
<accession>A0AAJ5ZE97</accession>
<dbReference type="Proteomes" id="UP001321249">
    <property type="component" value="Unassembled WGS sequence"/>
</dbReference>
<reference evidence="5 6" key="1">
    <citation type="submission" date="2019-11" db="EMBL/GenBank/DDBJ databases">
        <authorList>
            <person name="Cho J.-C."/>
        </authorList>
    </citation>
    <scope>NUCLEOTIDE SEQUENCE [LARGE SCALE GENOMIC DNA]</scope>
    <source>
        <strain evidence="4 5">JH1073</strain>
        <strain evidence="3 6">JH702</strain>
    </source>
</reference>
<dbReference type="InterPro" id="IPR049216">
    <property type="entry name" value="DUF6810"/>
</dbReference>
<gene>
    <name evidence="3" type="ORF">GKO46_00975</name>
    <name evidence="4" type="ORF">GKO48_08250</name>
</gene>
<dbReference type="EMBL" id="WMBE01000001">
    <property type="protein sequence ID" value="MDG0865645.1"/>
    <property type="molecule type" value="Genomic_DNA"/>
</dbReference>
<evidence type="ECO:0000313" key="4">
    <source>
        <dbReference type="EMBL" id="WFG39609.1"/>
    </source>
</evidence>
<dbReference type="RefSeq" id="WP_342823482.1">
    <property type="nucleotide sequence ID" value="NZ_CP046146.1"/>
</dbReference>
<keyword evidence="5" id="KW-1185">Reference proteome</keyword>
<dbReference type="EMBL" id="CP046147">
    <property type="protein sequence ID" value="WFG39609.1"/>
    <property type="molecule type" value="Genomic_DNA"/>
</dbReference>
<name>A0AAJ5ZE97_9CHLR</name>
<reference evidence="4" key="2">
    <citation type="journal article" date="2023" name="Nat. Commun.">
        <title>Cultivation of marine bacteria of the SAR202 clade.</title>
        <authorList>
            <person name="Lim Y."/>
            <person name="Seo J.H."/>
            <person name="Giovannoni S.J."/>
            <person name="Kang I."/>
            <person name="Cho J.C."/>
        </authorList>
    </citation>
    <scope>NUCLEOTIDE SEQUENCE</scope>
    <source>
        <strain evidence="4">JH1073</strain>
    </source>
</reference>
<keyword evidence="1" id="KW-0732">Signal</keyword>
<feature type="domain" description="DUF6810" evidence="2">
    <location>
        <begin position="50"/>
        <end position="181"/>
    </location>
</feature>
<evidence type="ECO:0000256" key="1">
    <source>
        <dbReference type="SAM" id="SignalP"/>
    </source>
</evidence>
<protein>
    <recommendedName>
        <fullName evidence="2">DUF6810 domain-containing protein</fullName>
    </recommendedName>
</protein>
<evidence type="ECO:0000313" key="3">
    <source>
        <dbReference type="EMBL" id="MDG0865645.1"/>
    </source>
</evidence>
<evidence type="ECO:0000313" key="6">
    <source>
        <dbReference type="Proteomes" id="UP001321249"/>
    </source>
</evidence>
<evidence type="ECO:0000259" key="2">
    <source>
        <dbReference type="Pfam" id="PF20650"/>
    </source>
</evidence>
<dbReference type="Proteomes" id="UP001219901">
    <property type="component" value="Chromosome"/>
</dbReference>
<dbReference type="PROSITE" id="PS51257">
    <property type="entry name" value="PROKAR_LIPOPROTEIN"/>
    <property type="match status" value="1"/>
</dbReference>
<dbReference type="Pfam" id="PF20650">
    <property type="entry name" value="DUF6810"/>
    <property type="match status" value="1"/>
</dbReference>
<evidence type="ECO:0000313" key="5">
    <source>
        <dbReference type="Proteomes" id="UP001219901"/>
    </source>
</evidence>